<accession>A0A6M9U0Z9</accession>
<name>A0A6M9U0Z9_9VIRU</name>
<sequence length="194" mass="22543">MDIDFLFDGKAPIPRNINLNMKNRHYINKTNSREIVPNELRPIIENVAQILHIDAINDDFIDAIVKPLHGNLTSNTAENSISDVTYELDTDTNTYVFKPNGIFTEGKVLIPFIGHPLYTRAFCSEYKWKYEDNYQLSKYNINKTHNISAQFLQDIENIAQLSKENKERFINLCKIMKTELPLNFVYNKDISVPQ</sequence>
<gene>
    <name evidence="1" type="primary">ORF58</name>
</gene>
<proteinExistence type="predicted"/>
<evidence type="ECO:0000313" key="1">
    <source>
        <dbReference type="EMBL" id="QKN22512.1"/>
    </source>
</evidence>
<reference evidence="1" key="1">
    <citation type="journal article" date="2021" name="Virus">
        <title>The discovery, distribution and diversity of DNA viruses associated with Drosophila melanogaster in Europe.</title>
        <authorList>
            <person name="Wallace M.A."/>
            <person name="Coffman K.A."/>
            <person name="Gilbert C."/>
            <person name="Ravindran S."/>
            <person name="Albery G.F."/>
            <person name="Abbott J."/>
            <person name="Argyridou E."/>
            <person name="Bellosta P."/>
            <person name="Betancourt A.J."/>
            <person name="Colinet H."/>
            <person name="Eric K."/>
            <person name="Glaser-Schmitt A."/>
            <person name="Grath S."/>
            <person name="Jelic M."/>
            <person name="Kankare M."/>
            <person name="Kozeretska I."/>
            <person name="Loeschcke V."/>
            <person name="Montchamp-Moreau C."/>
            <person name="Ometto L."/>
            <person name="Onder B.S."/>
            <person name="Orengo D.J."/>
            <person name="Parsch J."/>
            <person name="Pascual M."/>
            <person name="Patenkovic A."/>
            <person name="Puerma E."/>
            <person name="Ritchie M.G."/>
            <person name="Rota-Stabelli O."/>
            <person name="Schou M.F."/>
            <person name="Serga S.V."/>
            <person name="Stamenkovic-Radak M."/>
            <person name="Tanaskovic M."/>
            <person name="Veselinovic M.S."/>
            <person name="Vieira J."/>
            <person name="Vieira C.P."/>
            <person name="Kapun M."/>
            <person name="Flatt T."/>
            <person name="Gonzalez J."/>
            <person name="Staubach F."/>
            <person name="Obbard D.J."/>
        </authorList>
    </citation>
    <scope>NUCLEOTIDE SEQUENCE</scope>
    <source>
        <strain evidence="1">Filamentous_ES_Gim_15_30_pool</strain>
    </source>
</reference>
<organism evidence="1">
    <name type="scientific">Drosophila-associated filamentous virus</name>
    <dbReference type="NCBI Taxonomy" id="2743186"/>
    <lineage>
        <taxon>Viruses</taxon>
    </lineage>
</organism>
<protein>
    <submittedName>
        <fullName evidence="1">Uncharacterized protein</fullName>
    </submittedName>
</protein>
<dbReference type="EMBL" id="MT496838">
    <property type="protein sequence ID" value="QKN22512.1"/>
    <property type="molecule type" value="Genomic_DNA"/>
</dbReference>